<feature type="domain" description="Glycosyltransferase 2-like" evidence="4">
    <location>
        <begin position="4"/>
        <end position="129"/>
    </location>
</feature>
<gene>
    <name evidence="5" type="ORF">HH214_12100</name>
</gene>
<dbReference type="AlphaFoldDB" id="A0A7L5E2C3"/>
<dbReference type="Proteomes" id="UP000503278">
    <property type="component" value="Chromosome"/>
</dbReference>
<name>A0A7L5E2C3_9SPHI</name>
<dbReference type="InterPro" id="IPR029044">
    <property type="entry name" value="Nucleotide-diphossugar_trans"/>
</dbReference>
<evidence type="ECO:0000256" key="2">
    <source>
        <dbReference type="ARBA" id="ARBA00022676"/>
    </source>
</evidence>
<protein>
    <submittedName>
        <fullName evidence="5">Glycosyltransferase</fullName>
    </submittedName>
</protein>
<organism evidence="5 6">
    <name type="scientific">Mucilaginibacter robiniae</name>
    <dbReference type="NCBI Taxonomy" id="2728022"/>
    <lineage>
        <taxon>Bacteria</taxon>
        <taxon>Pseudomonadati</taxon>
        <taxon>Bacteroidota</taxon>
        <taxon>Sphingobacteriia</taxon>
        <taxon>Sphingobacteriales</taxon>
        <taxon>Sphingobacteriaceae</taxon>
        <taxon>Mucilaginibacter</taxon>
    </lineage>
</organism>
<accession>A0A7L5E2C3</accession>
<dbReference type="SUPFAM" id="SSF53448">
    <property type="entry name" value="Nucleotide-diphospho-sugar transferases"/>
    <property type="match status" value="1"/>
</dbReference>
<dbReference type="KEGG" id="mrob:HH214_12100"/>
<dbReference type="EMBL" id="CP051682">
    <property type="protein sequence ID" value="QJD96567.1"/>
    <property type="molecule type" value="Genomic_DNA"/>
</dbReference>
<evidence type="ECO:0000256" key="1">
    <source>
        <dbReference type="ARBA" id="ARBA00006739"/>
    </source>
</evidence>
<dbReference type="PANTHER" id="PTHR43179">
    <property type="entry name" value="RHAMNOSYLTRANSFERASE WBBL"/>
    <property type="match status" value="1"/>
</dbReference>
<dbReference type="Gene3D" id="3.90.550.10">
    <property type="entry name" value="Spore Coat Polysaccharide Biosynthesis Protein SpsA, Chain A"/>
    <property type="match status" value="1"/>
</dbReference>
<reference evidence="5 6" key="1">
    <citation type="submission" date="2020-04" db="EMBL/GenBank/DDBJ databases">
        <title>Genome sequencing of novel species.</title>
        <authorList>
            <person name="Heo J."/>
            <person name="Kim S.-J."/>
            <person name="Kim J.-S."/>
            <person name="Hong S.-B."/>
            <person name="Kwon S.-W."/>
        </authorList>
    </citation>
    <scope>NUCLEOTIDE SEQUENCE [LARGE SCALE GENOMIC DNA]</scope>
    <source>
        <strain evidence="5 6">F39-2</strain>
    </source>
</reference>
<keyword evidence="3 5" id="KW-0808">Transferase</keyword>
<keyword evidence="6" id="KW-1185">Reference proteome</keyword>
<dbReference type="PANTHER" id="PTHR43179:SF12">
    <property type="entry name" value="GALACTOFURANOSYLTRANSFERASE GLFT2"/>
    <property type="match status" value="1"/>
</dbReference>
<evidence type="ECO:0000256" key="3">
    <source>
        <dbReference type="ARBA" id="ARBA00022679"/>
    </source>
</evidence>
<keyword evidence="2" id="KW-0328">Glycosyltransferase</keyword>
<evidence type="ECO:0000259" key="4">
    <source>
        <dbReference type="Pfam" id="PF00535"/>
    </source>
</evidence>
<comment type="similarity">
    <text evidence="1">Belongs to the glycosyltransferase 2 family.</text>
</comment>
<proteinExistence type="inferred from homology"/>
<evidence type="ECO:0000313" key="5">
    <source>
        <dbReference type="EMBL" id="QJD96567.1"/>
    </source>
</evidence>
<dbReference type="InterPro" id="IPR001173">
    <property type="entry name" value="Glyco_trans_2-like"/>
</dbReference>
<dbReference type="GO" id="GO:0016757">
    <property type="term" value="F:glycosyltransferase activity"/>
    <property type="evidence" value="ECO:0007669"/>
    <property type="project" value="UniProtKB-KW"/>
</dbReference>
<dbReference type="RefSeq" id="WP_169608007.1">
    <property type="nucleotide sequence ID" value="NZ_CP051682.1"/>
</dbReference>
<sequence length="287" mass="33311">MKLSFVILNYNREKELLTTIQKTKQLMADKDDYEIIVVDNASPDNSVAAVKKQFPDVIIVERKVNNGVAGWNDGFEVAKGKYLIVLDDDSNIEDGLDCAIEVLDTNLDVGIVALNIVNGAFTTHYLYHLRDSIDFIGCGAIIRKEVYNKIGGFAEWLFIYTHEWEYAIRCLDAGYKIRYFENCHVNHRTSSINRTSERLKVFSIRNEMAIVYKFFNKKDRLRYVTRVYLNHLKTIPTNGLKVIPWHIAALREFLKMRKSIENTPVNKAVQDFYSVSCWATRRFYKIV</sequence>
<evidence type="ECO:0000313" key="6">
    <source>
        <dbReference type="Proteomes" id="UP000503278"/>
    </source>
</evidence>
<dbReference type="Pfam" id="PF00535">
    <property type="entry name" value="Glycos_transf_2"/>
    <property type="match status" value="1"/>
</dbReference>